<evidence type="ECO:0000313" key="2">
    <source>
        <dbReference type="Proteomes" id="UP001328733"/>
    </source>
</evidence>
<dbReference type="RefSeq" id="WP_332866318.1">
    <property type="nucleotide sequence ID" value="NZ_JBAFSM010000035.1"/>
</dbReference>
<dbReference type="AlphaFoldDB" id="A0AAW9QU72"/>
<proteinExistence type="predicted"/>
<keyword evidence="2" id="KW-1185">Reference proteome</keyword>
<dbReference type="Proteomes" id="UP001328733">
    <property type="component" value="Unassembled WGS sequence"/>
</dbReference>
<dbReference type="EMBL" id="JBAFSM010000035">
    <property type="protein sequence ID" value="MEG3438835.1"/>
    <property type="molecule type" value="Genomic_DNA"/>
</dbReference>
<organism evidence="1 2">
    <name type="scientific">Pannus brasiliensis CCIBt3594</name>
    <dbReference type="NCBI Taxonomy" id="1427578"/>
    <lineage>
        <taxon>Bacteria</taxon>
        <taxon>Bacillati</taxon>
        <taxon>Cyanobacteriota</taxon>
        <taxon>Cyanophyceae</taxon>
        <taxon>Oscillatoriophycideae</taxon>
        <taxon>Chroococcales</taxon>
        <taxon>Microcystaceae</taxon>
        <taxon>Pannus</taxon>
    </lineage>
</organism>
<reference evidence="1 2" key="1">
    <citation type="submission" date="2024-01" db="EMBL/GenBank/DDBJ databases">
        <title>Genomic insights into the taxonomy and metabolism of the cyanobacterium Pannus brasiliensis CCIBt3594.</title>
        <authorList>
            <person name="Machado M."/>
            <person name="Botero N.B."/>
            <person name="Andreote A.P.D."/>
            <person name="Feitosa A.M.T."/>
            <person name="Popin R."/>
            <person name="Sivonen K."/>
            <person name="Fiore M.F."/>
        </authorList>
    </citation>
    <scope>NUCLEOTIDE SEQUENCE [LARGE SCALE GENOMIC DNA]</scope>
    <source>
        <strain evidence="1 2">CCIBt3594</strain>
    </source>
</reference>
<evidence type="ECO:0000313" key="1">
    <source>
        <dbReference type="EMBL" id="MEG3438835.1"/>
    </source>
</evidence>
<accession>A0AAW9QU72</accession>
<protein>
    <submittedName>
        <fullName evidence="1">Uncharacterized protein</fullName>
    </submittedName>
</protein>
<sequence>MNDEEIIKKCEQDIDFAFSSNKLKQIGYTQAIWTLLAVTEDYYYHYTHIKALSSKEIPAFTDSLINWISHPLRICLKESDQSCLKLTKKLIHEHYGLAHEWIKQSKHYWNYCIIFPLWHRGKIDLSVSGDKLIINNFSNFTELKPEYEAYNRLTKNKNRESVFIDSIKEEVVKNTKFNITKKMFDIDFNTNFSSTMIFFWKEIFLSEYHLPDEWKFSDFTISQFKAVIVTIQALSYAWYIAKIELAQMTVDWGYQSSVWVIQKQKLVNLITKYSGQPRNIVQKIFEKVTFGNFGIRCPDIAIQPLIDLKNNNYAISPFIWLNIDPERNLCVLFNQIQSEKEIYLQPFSDR</sequence>
<name>A0AAW9QU72_9CHRO</name>
<gene>
    <name evidence="1" type="ORF">V0288_17035</name>
</gene>
<comment type="caution">
    <text evidence="1">The sequence shown here is derived from an EMBL/GenBank/DDBJ whole genome shotgun (WGS) entry which is preliminary data.</text>
</comment>